<organism evidence="1 2">
    <name type="scientific">Halorubrum distributum JCM 13916</name>
    <dbReference type="NCBI Taxonomy" id="1230455"/>
    <lineage>
        <taxon>Archaea</taxon>
        <taxon>Methanobacteriati</taxon>
        <taxon>Methanobacteriota</taxon>
        <taxon>Stenosarchaea group</taxon>
        <taxon>Halobacteria</taxon>
        <taxon>Halobacteriales</taxon>
        <taxon>Haloferacaceae</taxon>
        <taxon>Halorubrum</taxon>
        <taxon>Halorubrum distributum group</taxon>
    </lineage>
</organism>
<proteinExistence type="predicted"/>
<sequence length="284" mass="30761">MTVGVAAIAESESETPRVVLAADQLVTTRQQSAIEHEHPQTKVEEVAQLAPTVNALGIVSGSVSLGEELLNSIDDVLSNHFRQEEPNPVGAESLAKVAGEEYRYLVQQKVQSHVLSKYGFELEDLKKQHQFKDDFFEGMMAEVNQVQQTIHSNLTLLLGAADRSGAYVFEVSGGDVTGHNKLGYASIGSGQQPAESQFIQSGITPEEDLHDTLITVTGAILRAKQASGVGGDMDLGVVSSTSVDIAPNNLISQLQDIQSRIEREQREVKEEVLEENAVTWNPGQ</sequence>
<dbReference type="EMBL" id="AOJJ01000043">
    <property type="protein sequence ID" value="EMA71733.1"/>
    <property type="molecule type" value="Genomic_DNA"/>
</dbReference>
<dbReference type="AlphaFoldDB" id="M0PNY3"/>
<gene>
    <name evidence="1" type="ORF">C462_05218</name>
</gene>
<evidence type="ECO:0000313" key="1">
    <source>
        <dbReference type="EMBL" id="EMA71733.1"/>
    </source>
</evidence>
<protein>
    <submittedName>
        <fullName evidence="1">Uncharacterized protein</fullName>
    </submittedName>
</protein>
<name>M0PNY3_9EURY</name>
<reference evidence="1 2" key="1">
    <citation type="journal article" date="2014" name="PLoS Genet.">
        <title>Phylogenetically driven sequencing of extremely halophilic archaea reveals strategies for static and dynamic osmo-response.</title>
        <authorList>
            <person name="Becker E.A."/>
            <person name="Seitzer P.M."/>
            <person name="Tritt A."/>
            <person name="Larsen D."/>
            <person name="Krusor M."/>
            <person name="Yao A.I."/>
            <person name="Wu D."/>
            <person name="Madern D."/>
            <person name="Eisen J.A."/>
            <person name="Darling A.E."/>
            <person name="Facciotti M.T."/>
        </authorList>
    </citation>
    <scope>NUCLEOTIDE SEQUENCE [LARGE SCALE GENOMIC DNA]</scope>
    <source>
        <strain evidence="1 2">JCM 13916</strain>
    </source>
</reference>
<dbReference type="InterPro" id="IPR029055">
    <property type="entry name" value="Ntn_hydrolases_N"/>
</dbReference>
<dbReference type="Gene3D" id="3.60.20.10">
    <property type="entry name" value="Glutamine Phosphoribosylpyrophosphate, subunit 1, domain 1"/>
    <property type="match status" value="1"/>
</dbReference>
<accession>M0PNY3</accession>
<evidence type="ECO:0000313" key="2">
    <source>
        <dbReference type="Proteomes" id="UP000011528"/>
    </source>
</evidence>
<comment type="caution">
    <text evidence="1">The sequence shown here is derived from an EMBL/GenBank/DDBJ whole genome shotgun (WGS) entry which is preliminary data.</text>
</comment>
<dbReference type="Proteomes" id="UP000011528">
    <property type="component" value="Unassembled WGS sequence"/>
</dbReference>
<dbReference type="RefSeq" id="WP_007994200.1">
    <property type="nucleotide sequence ID" value="NZ_AOJJ01000043.1"/>
</dbReference>
<dbReference type="STRING" id="1230455.C462_05218"/>